<dbReference type="SMART" id="SM00382">
    <property type="entry name" value="AAA"/>
    <property type="match status" value="1"/>
</dbReference>
<dbReference type="OrthoDB" id="9762778at2"/>
<dbReference type="GO" id="GO:0005524">
    <property type="term" value="F:ATP binding"/>
    <property type="evidence" value="ECO:0007669"/>
    <property type="project" value="UniProtKB-KW"/>
</dbReference>
<dbReference type="SUPFAM" id="SSF90123">
    <property type="entry name" value="ABC transporter transmembrane region"/>
    <property type="match status" value="1"/>
</dbReference>
<keyword evidence="8 9" id="KW-0472">Membrane</keyword>
<dbReference type="InterPro" id="IPR003593">
    <property type="entry name" value="AAA+_ATPase"/>
</dbReference>
<sequence>MKKTKHELFHMLTGFAKGSKRYFAVAVLATALSILFSFLMPQVVGFTVDSVIGTKSAALPGFLMALFERAGGRDYLRANFIVCALGVVLCACLSGIFNYFSRMGTARGTEGFVKRLRDTLFTHTQYLPFSWHTENQTGDIIQRCTYDVDTAQRFISQQLIEVVRTLLLVALALGIMFSMNVLLAVIALCFIPLILGYSGFFFSRIADKFEEADEAEGELMIHVQENLTGVRVVRAFGRERYETDRFDEKNEAYVGKWLTLGKILGYFWGIGDIVSSGELLVMVTVGAALAAHGTITLGEYLVFISYTVTMAWPVRQLGHIISEMSKTGVSLRRIKEILDAPVEEEEPGALEPPLDRDIVFDHVSFAYGAQSVLTDLNFTVKKGTTFGILGTTGSGKSTVTYLLNRLYDLPEGGGSIKIGDVDVRKIDRHHLRRHIGLVLQEPFLFSKTIFENIDIAARRRDLSRARGAAAIAAVDDSILSFSNGYDTVVGERGVTLSGGQKQRIAIARTLMLDAPIMVFDDSMSSLDMETDAKIRASLRANTGDATVLLISHRISTLMQADKIMVLENGRIAELGSHAELLEKNGVYKRVYDLQSGT</sequence>
<dbReference type="CDD" id="cd18542">
    <property type="entry name" value="ABC_6TM_YknU_like"/>
    <property type="match status" value="1"/>
</dbReference>
<dbReference type="AlphaFoldDB" id="A0A1M5UQP0"/>
<evidence type="ECO:0000256" key="2">
    <source>
        <dbReference type="ARBA" id="ARBA00022448"/>
    </source>
</evidence>
<evidence type="ECO:0000256" key="6">
    <source>
        <dbReference type="ARBA" id="ARBA00022840"/>
    </source>
</evidence>
<evidence type="ECO:0000259" key="10">
    <source>
        <dbReference type="PROSITE" id="PS50893"/>
    </source>
</evidence>
<organism evidence="12 13">
    <name type="scientific">Sporobacter termitidis DSM 10068</name>
    <dbReference type="NCBI Taxonomy" id="1123282"/>
    <lineage>
        <taxon>Bacteria</taxon>
        <taxon>Bacillati</taxon>
        <taxon>Bacillota</taxon>
        <taxon>Clostridia</taxon>
        <taxon>Eubacteriales</taxon>
        <taxon>Oscillospiraceae</taxon>
        <taxon>Sporobacter</taxon>
    </lineage>
</organism>
<reference evidence="12 13" key="1">
    <citation type="submission" date="2016-11" db="EMBL/GenBank/DDBJ databases">
        <authorList>
            <person name="Jaros S."/>
            <person name="Januszkiewicz K."/>
            <person name="Wedrychowicz H."/>
        </authorList>
    </citation>
    <scope>NUCLEOTIDE SEQUENCE [LARGE SCALE GENOMIC DNA]</scope>
    <source>
        <strain evidence="12 13">DSM 10068</strain>
    </source>
</reference>
<name>A0A1M5UQP0_9FIRM</name>
<feature type="domain" description="ABC transmembrane type-1" evidence="11">
    <location>
        <begin position="24"/>
        <end position="326"/>
    </location>
</feature>
<keyword evidence="3" id="KW-1003">Cell membrane</keyword>
<feature type="transmembrane region" description="Helical" evidence="9">
    <location>
        <begin position="266"/>
        <end position="291"/>
    </location>
</feature>
<proteinExistence type="predicted"/>
<dbReference type="InterPro" id="IPR036640">
    <property type="entry name" value="ABC1_TM_sf"/>
</dbReference>
<evidence type="ECO:0000256" key="3">
    <source>
        <dbReference type="ARBA" id="ARBA00022475"/>
    </source>
</evidence>
<dbReference type="Gene3D" id="3.40.50.300">
    <property type="entry name" value="P-loop containing nucleotide triphosphate hydrolases"/>
    <property type="match status" value="1"/>
</dbReference>
<evidence type="ECO:0000313" key="13">
    <source>
        <dbReference type="Proteomes" id="UP000183995"/>
    </source>
</evidence>
<feature type="transmembrane region" description="Helical" evidence="9">
    <location>
        <begin position="79"/>
        <end position="100"/>
    </location>
</feature>
<evidence type="ECO:0000256" key="7">
    <source>
        <dbReference type="ARBA" id="ARBA00022989"/>
    </source>
</evidence>
<dbReference type="PROSITE" id="PS50893">
    <property type="entry name" value="ABC_TRANSPORTER_2"/>
    <property type="match status" value="1"/>
</dbReference>
<evidence type="ECO:0000256" key="4">
    <source>
        <dbReference type="ARBA" id="ARBA00022692"/>
    </source>
</evidence>
<dbReference type="PANTHER" id="PTHR43394">
    <property type="entry name" value="ATP-DEPENDENT PERMEASE MDL1, MITOCHONDRIAL"/>
    <property type="match status" value="1"/>
</dbReference>
<keyword evidence="7 9" id="KW-1133">Transmembrane helix</keyword>
<evidence type="ECO:0000256" key="9">
    <source>
        <dbReference type="SAM" id="Phobius"/>
    </source>
</evidence>
<keyword evidence="4 9" id="KW-0812">Transmembrane</keyword>
<keyword evidence="13" id="KW-1185">Reference proteome</keyword>
<dbReference type="Proteomes" id="UP000183995">
    <property type="component" value="Unassembled WGS sequence"/>
</dbReference>
<gene>
    <name evidence="12" type="ORF">SAMN02745823_00630</name>
</gene>
<evidence type="ECO:0000259" key="11">
    <source>
        <dbReference type="PROSITE" id="PS50929"/>
    </source>
</evidence>
<dbReference type="PROSITE" id="PS00211">
    <property type="entry name" value="ABC_TRANSPORTER_1"/>
    <property type="match status" value="1"/>
</dbReference>
<dbReference type="SUPFAM" id="SSF52540">
    <property type="entry name" value="P-loop containing nucleoside triphosphate hydrolases"/>
    <property type="match status" value="1"/>
</dbReference>
<keyword evidence="6 12" id="KW-0067">ATP-binding</keyword>
<evidence type="ECO:0000256" key="8">
    <source>
        <dbReference type="ARBA" id="ARBA00023136"/>
    </source>
</evidence>
<feature type="transmembrane region" description="Helical" evidence="9">
    <location>
        <begin position="21"/>
        <end position="40"/>
    </location>
</feature>
<dbReference type="InterPro" id="IPR039421">
    <property type="entry name" value="Type_1_exporter"/>
</dbReference>
<dbReference type="Pfam" id="PF00664">
    <property type="entry name" value="ABC_membrane"/>
    <property type="match status" value="1"/>
</dbReference>
<evidence type="ECO:0000256" key="1">
    <source>
        <dbReference type="ARBA" id="ARBA00004651"/>
    </source>
</evidence>
<dbReference type="InterPro" id="IPR017871">
    <property type="entry name" value="ABC_transporter-like_CS"/>
</dbReference>
<accession>A0A1M5UQP0</accession>
<dbReference type="EMBL" id="FQXV01000001">
    <property type="protein sequence ID" value="SHH65224.1"/>
    <property type="molecule type" value="Genomic_DNA"/>
</dbReference>
<dbReference type="PANTHER" id="PTHR43394:SF1">
    <property type="entry name" value="ATP-BINDING CASSETTE SUB-FAMILY B MEMBER 10, MITOCHONDRIAL"/>
    <property type="match status" value="1"/>
</dbReference>
<dbReference type="RefSeq" id="WP_073076154.1">
    <property type="nucleotide sequence ID" value="NZ_FQXV01000001.1"/>
</dbReference>
<evidence type="ECO:0000313" key="12">
    <source>
        <dbReference type="EMBL" id="SHH65224.1"/>
    </source>
</evidence>
<feature type="domain" description="ABC transporter" evidence="10">
    <location>
        <begin position="358"/>
        <end position="593"/>
    </location>
</feature>
<dbReference type="Pfam" id="PF00005">
    <property type="entry name" value="ABC_tran"/>
    <property type="match status" value="1"/>
</dbReference>
<dbReference type="GO" id="GO:0015421">
    <property type="term" value="F:ABC-type oligopeptide transporter activity"/>
    <property type="evidence" value="ECO:0007669"/>
    <property type="project" value="TreeGrafter"/>
</dbReference>
<dbReference type="GO" id="GO:0005886">
    <property type="term" value="C:plasma membrane"/>
    <property type="evidence" value="ECO:0007669"/>
    <property type="project" value="UniProtKB-SubCell"/>
</dbReference>
<evidence type="ECO:0000256" key="5">
    <source>
        <dbReference type="ARBA" id="ARBA00022741"/>
    </source>
</evidence>
<protein>
    <submittedName>
        <fullName evidence="12">ATP-binding cassette, subfamily B</fullName>
    </submittedName>
</protein>
<dbReference type="InterPro" id="IPR011527">
    <property type="entry name" value="ABC1_TM_dom"/>
</dbReference>
<keyword evidence="2" id="KW-0813">Transport</keyword>
<feature type="transmembrane region" description="Helical" evidence="9">
    <location>
        <begin position="166"/>
        <end position="195"/>
    </location>
</feature>
<dbReference type="InterPro" id="IPR027417">
    <property type="entry name" value="P-loop_NTPase"/>
</dbReference>
<dbReference type="FunFam" id="3.40.50.300:FF:000221">
    <property type="entry name" value="Multidrug ABC transporter ATP-binding protein"/>
    <property type="match status" value="1"/>
</dbReference>
<dbReference type="PROSITE" id="PS50929">
    <property type="entry name" value="ABC_TM1F"/>
    <property type="match status" value="1"/>
</dbReference>
<dbReference type="InterPro" id="IPR003439">
    <property type="entry name" value="ABC_transporter-like_ATP-bd"/>
</dbReference>
<comment type="subcellular location">
    <subcellularLocation>
        <location evidence="1">Cell membrane</location>
        <topology evidence="1">Multi-pass membrane protein</topology>
    </subcellularLocation>
</comment>
<dbReference type="Gene3D" id="1.20.1560.10">
    <property type="entry name" value="ABC transporter type 1, transmembrane domain"/>
    <property type="match status" value="1"/>
</dbReference>
<keyword evidence="5" id="KW-0547">Nucleotide-binding</keyword>
<dbReference type="GO" id="GO:0016887">
    <property type="term" value="F:ATP hydrolysis activity"/>
    <property type="evidence" value="ECO:0007669"/>
    <property type="project" value="InterPro"/>
</dbReference>
<dbReference type="STRING" id="1123282.SAMN02745823_00630"/>